<keyword evidence="6" id="KW-1185">Reference proteome</keyword>
<evidence type="ECO:0000259" key="4">
    <source>
        <dbReference type="Pfam" id="PF00685"/>
    </source>
</evidence>
<dbReference type="GO" id="GO:0008146">
    <property type="term" value="F:sulfotransferase activity"/>
    <property type="evidence" value="ECO:0007669"/>
    <property type="project" value="InterPro"/>
</dbReference>
<dbReference type="InterPro" id="IPR000863">
    <property type="entry name" value="Sulfotransferase_dom"/>
</dbReference>
<accession>K9X7E9</accession>
<organism evidence="5 6">
    <name type="scientific">Cylindrospermum stagnale PCC 7417</name>
    <dbReference type="NCBI Taxonomy" id="56107"/>
    <lineage>
        <taxon>Bacteria</taxon>
        <taxon>Bacillati</taxon>
        <taxon>Cyanobacteriota</taxon>
        <taxon>Cyanophyceae</taxon>
        <taxon>Nostocales</taxon>
        <taxon>Nostocaceae</taxon>
        <taxon>Cylindrospermum</taxon>
    </lineage>
</organism>
<comment type="similarity">
    <text evidence="1">Belongs to the sulfotransferase 1 family.</text>
</comment>
<dbReference type="RefSeq" id="WP_015328458.1">
    <property type="nucleotide sequence ID" value="NC_020050.1"/>
</dbReference>
<dbReference type="AlphaFoldDB" id="K9X7E9"/>
<geneLocation type="plasmid" evidence="5 6">
    <name>pCYLST.01</name>
</geneLocation>
<dbReference type="KEGG" id="csg:Cylst_6664"/>
<dbReference type="HOGENOM" id="CLU_027239_3_0_3"/>
<keyword evidence="5" id="KW-0614">Plasmid</keyword>
<dbReference type="SUPFAM" id="SSF52540">
    <property type="entry name" value="P-loop containing nucleoside triphosphate hydrolases"/>
    <property type="match status" value="1"/>
</dbReference>
<protein>
    <submittedName>
        <fullName evidence="5">Sulfotransferase family protein</fullName>
    </submittedName>
</protein>
<gene>
    <name evidence="5" type="ORF">Cylst_6664</name>
</gene>
<sequence>MNQCFSIAQANKSSLNSETIYPRLIVRDYLRDSSIWNSFVHRKTDIAIASCYKSGTTLTQQIVNLLINGHDDFDHLHDLSPWVEHTGDPLDKKIEQISKLPDRRFFKTHLPFEALPYHPTWKYICLVRDGRDVGMSLFNHVHALTPEARLTSPVNLYKPSSDFGEFWDEWIETGKPYWNFFEFINSWLLVRHFPNVLLIHYNDLINDKPTQLEKLARFLKIKLDSHQKDMILYKTSMEYMRQNAEKFEHQDFEKHRFIYKGTNGRWQNLLSARQIKRYDNLLARKIEPDCTNWVKNGGTLAKIIYTPPQPSPSTRRKPEKSQISLACPRYSGDTREVNR</sequence>
<dbReference type="OrthoDB" id="8446141at2"/>
<evidence type="ECO:0000256" key="1">
    <source>
        <dbReference type="ARBA" id="ARBA00005771"/>
    </source>
</evidence>
<keyword evidence="2 5" id="KW-0808">Transferase</keyword>
<dbReference type="Proteomes" id="UP000010475">
    <property type="component" value="Plasmid pCYLST.01"/>
</dbReference>
<dbReference type="EMBL" id="CP003643">
    <property type="protein sequence ID" value="AFZ28423.1"/>
    <property type="molecule type" value="Genomic_DNA"/>
</dbReference>
<feature type="region of interest" description="Disordered" evidence="3">
    <location>
        <begin position="304"/>
        <end position="339"/>
    </location>
</feature>
<dbReference type="Gene3D" id="3.40.50.300">
    <property type="entry name" value="P-loop containing nucleotide triphosphate hydrolases"/>
    <property type="match status" value="1"/>
</dbReference>
<feature type="domain" description="Sulfotransferase" evidence="4">
    <location>
        <begin position="44"/>
        <end position="285"/>
    </location>
</feature>
<dbReference type="Pfam" id="PF00685">
    <property type="entry name" value="Sulfotransfer_1"/>
    <property type="match status" value="1"/>
</dbReference>
<dbReference type="PANTHER" id="PTHR11783">
    <property type="entry name" value="SULFOTRANSFERASE SULT"/>
    <property type="match status" value="1"/>
</dbReference>
<proteinExistence type="inferred from homology"/>
<dbReference type="InterPro" id="IPR027417">
    <property type="entry name" value="P-loop_NTPase"/>
</dbReference>
<evidence type="ECO:0000313" key="5">
    <source>
        <dbReference type="EMBL" id="AFZ28423.1"/>
    </source>
</evidence>
<name>K9X7E9_9NOST</name>
<evidence type="ECO:0000256" key="3">
    <source>
        <dbReference type="SAM" id="MobiDB-lite"/>
    </source>
</evidence>
<reference evidence="5 6" key="1">
    <citation type="submission" date="2012-06" db="EMBL/GenBank/DDBJ databases">
        <title>Noncontiguous Finished plasmid 1 of genome of Cylindrospermum stagnale PCC 7417.</title>
        <authorList>
            <consortium name="US DOE Joint Genome Institute"/>
            <person name="Gugger M."/>
            <person name="Coursin T."/>
            <person name="Rippka R."/>
            <person name="Tandeau De Marsac N."/>
            <person name="Huntemann M."/>
            <person name="Wei C.-L."/>
            <person name="Han J."/>
            <person name="Detter J.C."/>
            <person name="Han C."/>
            <person name="Tapia R."/>
            <person name="Davenport K."/>
            <person name="Daligault H."/>
            <person name="Erkkila T."/>
            <person name="Gu W."/>
            <person name="Munk A.C.C."/>
            <person name="Teshima H."/>
            <person name="Xu Y."/>
            <person name="Chain P."/>
            <person name="Chen A."/>
            <person name="Krypides N."/>
            <person name="Mavromatis K."/>
            <person name="Markowitz V."/>
            <person name="Szeto E."/>
            <person name="Ivanova N."/>
            <person name="Mikhailova N."/>
            <person name="Ovchinnikova G."/>
            <person name="Pagani I."/>
            <person name="Pati A."/>
            <person name="Goodwin L."/>
            <person name="Peters L."/>
            <person name="Pitluck S."/>
            <person name="Woyke T."/>
            <person name="Kerfeld C."/>
        </authorList>
    </citation>
    <scope>NUCLEOTIDE SEQUENCE [LARGE SCALE GENOMIC DNA]</scope>
    <source>
        <strain evidence="5 6">PCC 7417</strain>
        <plasmid evidence="6">Plasmid pCYLST.01</plasmid>
    </source>
</reference>
<evidence type="ECO:0000313" key="6">
    <source>
        <dbReference type="Proteomes" id="UP000010475"/>
    </source>
</evidence>
<evidence type="ECO:0000256" key="2">
    <source>
        <dbReference type="ARBA" id="ARBA00022679"/>
    </source>
</evidence>